<organism evidence="2 3">
    <name type="scientific">Heyndrickxia acidicola</name>
    <dbReference type="NCBI Taxonomy" id="209389"/>
    <lineage>
        <taxon>Bacteria</taxon>
        <taxon>Bacillati</taxon>
        <taxon>Bacillota</taxon>
        <taxon>Bacilli</taxon>
        <taxon>Bacillales</taxon>
        <taxon>Bacillaceae</taxon>
        <taxon>Heyndrickxia</taxon>
    </lineage>
</organism>
<evidence type="ECO:0000259" key="1">
    <source>
        <dbReference type="PROSITE" id="PS50937"/>
    </source>
</evidence>
<dbReference type="EMBL" id="JARMAB010000042">
    <property type="protein sequence ID" value="MED1205877.1"/>
    <property type="molecule type" value="Genomic_DNA"/>
</dbReference>
<dbReference type="InterPro" id="IPR009061">
    <property type="entry name" value="DNA-bd_dom_put_sf"/>
</dbReference>
<dbReference type="RefSeq" id="WP_066271553.1">
    <property type="nucleotide sequence ID" value="NZ_JARMAB010000042.1"/>
</dbReference>
<name>A0ABU6MRN9_9BACI</name>
<dbReference type="Proteomes" id="UP001341444">
    <property type="component" value="Unassembled WGS sequence"/>
</dbReference>
<gene>
    <name evidence="2" type="ORF">P4T90_22850</name>
</gene>
<dbReference type="Gene3D" id="1.10.1660.10">
    <property type="match status" value="1"/>
</dbReference>
<dbReference type="PROSITE" id="PS50937">
    <property type="entry name" value="HTH_MERR_2"/>
    <property type="match status" value="1"/>
</dbReference>
<evidence type="ECO:0000313" key="3">
    <source>
        <dbReference type="Proteomes" id="UP001341444"/>
    </source>
</evidence>
<feature type="domain" description="HTH merR-type" evidence="1">
    <location>
        <begin position="40"/>
        <end position="78"/>
    </location>
</feature>
<dbReference type="SUPFAM" id="SSF46955">
    <property type="entry name" value="Putative DNA-binding domain"/>
    <property type="match status" value="1"/>
</dbReference>
<evidence type="ECO:0000313" key="2">
    <source>
        <dbReference type="EMBL" id="MED1205877.1"/>
    </source>
</evidence>
<comment type="caution">
    <text evidence="2">The sequence shown here is derived from an EMBL/GenBank/DDBJ whole genome shotgun (WGS) entry which is preliminary data.</text>
</comment>
<reference evidence="2 3" key="1">
    <citation type="submission" date="2023-03" db="EMBL/GenBank/DDBJ databases">
        <title>Bacillus Genome Sequencing.</title>
        <authorList>
            <person name="Dunlap C."/>
        </authorList>
    </citation>
    <scope>NUCLEOTIDE SEQUENCE [LARGE SCALE GENOMIC DNA]</scope>
    <source>
        <strain evidence="2 3">B-23453</strain>
    </source>
</reference>
<dbReference type="InterPro" id="IPR000551">
    <property type="entry name" value="MerR-type_HTH_dom"/>
</dbReference>
<sequence>MSETGREYSTKDIGNILDIADSTVRKYCQLLEKSGYQFTRSENGYRLFFERDLRALSEFKNLSKDGIQVDEIAKKIVSASGTGDPQSPKTKVSDDMLLNLMETVQTLQKQNETLLEHSEIQARFNEELVKRLDQQQKYIDNKLSERDKLLTDSLKESMETRKLIAAAKEEKKSGFFARLFNK</sequence>
<protein>
    <recommendedName>
        <fullName evidence="1">HTH merR-type domain-containing protein</fullName>
    </recommendedName>
</protein>
<proteinExistence type="predicted"/>
<accession>A0ABU6MRN9</accession>
<keyword evidence="3" id="KW-1185">Reference proteome</keyword>